<accession>A0ABS6DQK2</accession>
<feature type="non-terminal residue" evidence="2">
    <location>
        <position position="1"/>
    </location>
</feature>
<keyword evidence="3" id="KW-1185">Reference proteome</keyword>
<dbReference type="RefSeq" id="WP_216489314.1">
    <property type="nucleotide sequence ID" value="NZ_JAHMHH010000011.1"/>
</dbReference>
<reference evidence="2" key="1">
    <citation type="submission" date="2021-06" db="EMBL/GenBank/DDBJ databases">
        <title>Novel Mycoplasma species detected in California sea lions (Zalophus californianus) from the USA.</title>
        <authorList>
            <person name="Volokhov D.V."/>
            <person name="Furtak V.A."/>
            <person name="Zagorodnyaya T.A."/>
        </authorList>
    </citation>
    <scope>NUCLEOTIDE SEQUENCE [LARGE SCALE GENOMIC DNA]</scope>
    <source>
        <strain evidence="2">CSL 5346</strain>
    </source>
</reference>
<dbReference type="InterPro" id="IPR000055">
    <property type="entry name" value="Restrct_endonuc_typeI_TRD"/>
</dbReference>
<dbReference type="GO" id="GO:0004519">
    <property type="term" value="F:endonuclease activity"/>
    <property type="evidence" value="ECO:0007669"/>
    <property type="project" value="UniProtKB-KW"/>
</dbReference>
<name>A0ABS6DQK2_9MOLU</name>
<sequence>VWFQENIENIADIKNGNSNTNEQNSTGKYPLFIRSQEVKKSDNYIFDAEAVITVGDGNIGKIFHYYKGKFNLHQRNYAIMNFKSVNAKYFYYYFSANFYNVVMQMSAKNTVNSVRLPMISKMNIFYPELKEQIKIFSFFDCINTGLSLL</sequence>
<dbReference type="Pfam" id="PF01420">
    <property type="entry name" value="Methylase_S"/>
    <property type="match status" value="1"/>
</dbReference>
<evidence type="ECO:0000313" key="3">
    <source>
        <dbReference type="Proteomes" id="UP000718793"/>
    </source>
</evidence>
<keyword evidence="2" id="KW-0540">Nuclease</keyword>
<dbReference type="EC" id="3.1.21.-" evidence="2"/>
<feature type="domain" description="Type I restriction modification DNA specificity" evidence="1">
    <location>
        <begin position="6"/>
        <end position="140"/>
    </location>
</feature>
<comment type="caution">
    <text evidence="2">The sequence shown here is derived from an EMBL/GenBank/DDBJ whole genome shotgun (WGS) entry which is preliminary data.</text>
</comment>
<keyword evidence="2" id="KW-0378">Hydrolase</keyword>
<dbReference type="EMBL" id="JAHMHH010000011">
    <property type="protein sequence ID" value="MBU4692589.1"/>
    <property type="molecule type" value="Genomic_DNA"/>
</dbReference>
<evidence type="ECO:0000313" key="2">
    <source>
        <dbReference type="EMBL" id="MBU4692589.1"/>
    </source>
</evidence>
<evidence type="ECO:0000259" key="1">
    <source>
        <dbReference type="Pfam" id="PF01420"/>
    </source>
</evidence>
<organism evidence="2 3">
    <name type="scientific">Mycoplasma zalophi</name>
    <dbReference type="NCBI Taxonomy" id="191287"/>
    <lineage>
        <taxon>Bacteria</taxon>
        <taxon>Bacillati</taxon>
        <taxon>Mycoplasmatota</taxon>
        <taxon>Mollicutes</taxon>
        <taxon>Mycoplasmataceae</taxon>
        <taxon>Mycoplasma</taxon>
    </lineage>
</organism>
<protein>
    <submittedName>
        <fullName evidence="2">Restriction endonuclease subunit S</fullName>
        <ecNumber evidence="2">3.1.21.-</ecNumber>
    </submittedName>
</protein>
<feature type="non-terminal residue" evidence="2">
    <location>
        <position position="149"/>
    </location>
</feature>
<gene>
    <name evidence="2" type="ORF">KQ875_03240</name>
</gene>
<keyword evidence="2" id="KW-0255">Endonuclease</keyword>
<proteinExistence type="predicted"/>
<dbReference type="GO" id="GO:0016787">
    <property type="term" value="F:hydrolase activity"/>
    <property type="evidence" value="ECO:0007669"/>
    <property type="project" value="UniProtKB-KW"/>
</dbReference>
<dbReference type="Proteomes" id="UP000718793">
    <property type="component" value="Unassembled WGS sequence"/>
</dbReference>